<dbReference type="SUPFAM" id="SSF48371">
    <property type="entry name" value="ARM repeat"/>
    <property type="match status" value="1"/>
</dbReference>
<name>A0AAD7H6M0_9AGAR</name>
<dbReference type="PANTHER" id="PTHR15599:SF1">
    <property type="entry name" value="RADIAL SPOKE HEAD 14 HOMOLOG"/>
    <property type="match status" value="1"/>
</dbReference>
<evidence type="ECO:0000313" key="2">
    <source>
        <dbReference type="Proteomes" id="UP001215598"/>
    </source>
</evidence>
<dbReference type="InterPro" id="IPR042856">
    <property type="entry name" value="RSP14"/>
</dbReference>
<accession>A0AAD7H6M0</accession>
<evidence type="ECO:0000313" key="1">
    <source>
        <dbReference type="EMBL" id="KAJ7713300.1"/>
    </source>
</evidence>
<dbReference type="InterPro" id="IPR016024">
    <property type="entry name" value="ARM-type_fold"/>
</dbReference>
<sequence length="163" mass="17357">MAHTLVTFKIPFQLVFSDNNAVVIERACYALSHISRDVKGATAVVKAGVLGTVPSLLTSPRVGVQRWTSKMITGLAFHPSTRGAVVAAQLCPQLVALLGDDDVIVVEEACYALSQISRDLDGAKAVIEAGALETVQNLLTSPRAGVRRWASKMLAVFAFHPST</sequence>
<keyword evidence="2" id="KW-1185">Reference proteome</keyword>
<proteinExistence type="predicted"/>
<organism evidence="1 2">
    <name type="scientific">Mycena metata</name>
    <dbReference type="NCBI Taxonomy" id="1033252"/>
    <lineage>
        <taxon>Eukaryota</taxon>
        <taxon>Fungi</taxon>
        <taxon>Dikarya</taxon>
        <taxon>Basidiomycota</taxon>
        <taxon>Agaricomycotina</taxon>
        <taxon>Agaricomycetes</taxon>
        <taxon>Agaricomycetidae</taxon>
        <taxon>Agaricales</taxon>
        <taxon>Marasmiineae</taxon>
        <taxon>Mycenaceae</taxon>
        <taxon>Mycena</taxon>
    </lineage>
</organism>
<dbReference type="Gene3D" id="1.25.10.10">
    <property type="entry name" value="Leucine-rich Repeat Variant"/>
    <property type="match status" value="1"/>
</dbReference>
<dbReference type="AlphaFoldDB" id="A0AAD7H6M0"/>
<dbReference type="Proteomes" id="UP001215598">
    <property type="component" value="Unassembled WGS sequence"/>
</dbReference>
<gene>
    <name evidence="1" type="ORF">B0H16DRAFT_1743445</name>
</gene>
<dbReference type="InterPro" id="IPR000225">
    <property type="entry name" value="Armadillo"/>
</dbReference>
<dbReference type="Pfam" id="PF00514">
    <property type="entry name" value="Arm"/>
    <property type="match status" value="1"/>
</dbReference>
<comment type="caution">
    <text evidence="1">The sequence shown here is derived from an EMBL/GenBank/DDBJ whole genome shotgun (WGS) entry which is preliminary data.</text>
</comment>
<reference evidence="1" key="1">
    <citation type="submission" date="2023-03" db="EMBL/GenBank/DDBJ databases">
        <title>Massive genome expansion in bonnet fungi (Mycena s.s.) driven by repeated elements and novel gene families across ecological guilds.</title>
        <authorList>
            <consortium name="Lawrence Berkeley National Laboratory"/>
            <person name="Harder C.B."/>
            <person name="Miyauchi S."/>
            <person name="Viragh M."/>
            <person name="Kuo A."/>
            <person name="Thoen E."/>
            <person name="Andreopoulos B."/>
            <person name="Lu D."/>
            <person name="Skrede I."/>
            <person name="Drula E."/>
            <person name="Henrissat B."/>
            <person name="Morin E."/>
            <person name="Kohler A."/>
            <person name="Barry K."/>
            <person name="LaButti K."/>
            <person name="Morin E."/>
            <person name="Salamov A."/>
            <person name="Lipzen A."/>
            <person name="Mereny Z."/>
            <person name="Hegedus B."/>
            <person name="Baldrian P."/>
            <person name="Stursova M."/>
            <person name="Weitz H."/>
            <person name="Taylor A."/>
            <person name="Grigoriev I.V."/>
            <person name="Nagy L.G."/>
            <person name="Martin F."/>
            <person name="Kauserud H."/>
        </authorList>
    </citation>
    <scope>NUCLEOTIDE SEQUENCE</scope>
    <source>
        <strain evidence="1">CBHHK182m</strain>
    </source>
</reference>
<dbReference type="PANTHER" id="PTHR15599">
    <property type="entry name" value="RTDR1"/>
    <property type="match status" value="1"/>
</dbReference>
<dbReference type="InterPro" id="IPR011989">
    <property type="entry name" value="ARM-like"/>
</dbReference>
<dbReference type="SMART" id="SM00185">
    <property type="entry name" value="ARM"/>
    <property type="match status" value="2"/>
</dbReference>
<protein>
    <submittedName>
        <fullName evidence="1">Armadillo-type protein</fullName>
    </submittedName>
</protein>
<dbReference type="EMBL" id="JARKIB010000346">
    <property type="protein sequence ID" value="KAJ7713300.1"/>
    <property type="molecule type" value="Genomic_DNA"/>
</dbReference>